<dbReference type="OrthoDB" id="8456232at2"/>
<name>A0A5C4JMA9_9HYPH</name>
<dbReference type="EMBL" id="VCLB01000010">
    <property type="protein sequence ID" value="TNB46450.1"/>
    <property type="molecule type" value="Genomic_DNA"/>
</dbReference>
<dbReference type="SUPFAM" id="SSF46955">
    <property type="entry name" value="Putative DNA-binding domain"/>
    <property type="match status" value="1"/>
</dbReference>
<protein>
    <submittedName>
        <fullName evidence="1">Helix-turn-helix domain-containing protein</fullName>
    </submittedName>
</protein>
<reference evidence="1 2" key="1">
    <citation type="submission" date="2019-05" db="EMBL/GenBank/DDBJ databases">
        <authorList>
            <person name="Lee S.D."/>
        </authorList>
    </citation>
    <scope>NUCLEOTIDE SEQUENCE [LARGE SCALE GENOMIC DNA]</scope>
    <source>
        <strain evidence="1 2">GH2-6</strain>
    </source>
</reference>
<accession>A0A5C4JMA9</accession>
<comment type="caution">
    <text evidence="1">The sequence shown here is derived from an EMBL/GenBank/DDBJ whole genome shotgun (WGS) entry which is preliminary data.</text>
</comment>
<dbReference type="InterPro" id="IPR009061">
    <property type="entry name" value="DNA-bd_dom_put_sf"/>
</dbReference>
<reference evidence="1 2" key="2">
    <citation type="submission" date="2019-06" db="EMBL/GenBank/DDBJ databases">
        <title>Martelella lutilitoris sp. nov., isolated from a tidal mudflat.</title>
        <authorList>
            <person name="Kim Y.-J."/>
        </authorList>
    </citation>
    <scope>NUCLEOTIDE SEQUENCE [LARGE SCALE GENOMIC DNA]</scope>
    <source>
        <strain evidence="1 2">GH2-6</strain>
    </source>
</reference>
<dbReference type="AlphaFoldDB" id="A0A5C4JMA9"/>
<gene>
    <name evidence="1" type="ORF">FF124_18200</name>
</gene>
<keyword evidence="2" id="KW-1185">Reference proteome</keyword>
<evidence type="ECO:0000313" key="1">
    <source>
        <dbReference type="EMBL" id="TNB46450.1"/>
    </source>
</evidence>
<organism evidence="1 2">
    <name type="scientific">Martelella lutilitoris</name>
    <dbReference type="NCBI Taxonomy" id="2583532"/>
    <lineage>
        <taxon>Bacteria</taxon>
        <taxon>Pseudomonadati</taxon>
        <taxon>Pseudomonadota</taxon>
        <taxon>Alphaproteobacteria</taxon>
        <taxon>Hyphomicrobiales</taxon>
        <taxon>Aurantimonadaceae</taxon>
        <taxon>Martelella</taxon>
    </lineage>
</organism>
<dbReference type="Proteomes" id="UP000307874">
    <property type="component" value="Unassembled WGS sequence"/>
</dbReference>
<proteinExistence type="predicted"/>
<evidence type="ECO:0000313" key="2">
    <source>
        <dbReference type="Proteomes" id="UP000307874"/>
    </source>
</evidence>
<sequence>MVRRFCFRPFSIRQNQLAKRRKAIWRSGSHCWRDRSALPNPMSKRSRLSWRGRMRKTDRPLGINEIACELGCSEKTVRRMYAKGTIDAYKVGGRTSPIRMDRIALRRLKKRRGAV</sequence>